<comment type="cofactor">
    <cofactor evidence="1">
        <name>pyridoxal 5'-phosphate</name>
        <dbReference type="ChEBI" id="CHEBI:597326"/>
    </cofactor>
</comment>
<comment type="similarity">
    <text evidence="2 4">Belongs to the class-III pyridoxal-phosphate-dependent aminotransferase family.</text>
</comment>
<proteinExistence type="inferred from homology"/>
<protein>
    <submittedName>
        <fullName evidence="6">Putative aminotransferase</fullName>
    </submittedName>
</protein>
<dbReference type="CDD" id="cd00610">
    <property type="entry name" value="OAT_like"/>
    <property type="match status" value="1"/>
</dbReference>
<dbReference type="GO" id="GO:0005829">
    <property type="term" value="C:cytosol"/>
    <property type="evidence" value="ECO:0007669"/>
    <property type="project" value="TreeGrafter"/>
</dbReference>
<dbReference type="PANTHER" id="PTHR43094">
    <property type="entry name" value="AMINOTRANSFERASE"/>
    <property type="match status" value="1"/>
</dbReference>
<name>A0A8H8S7T6_9HELO</name>
<dbReference type="OrthoDB" id="5419315at2759"/>
<keyword evidence="6" id="KW-0032">Aminotransferase</keyword>
<evidence type="ECO:0000313" key="7">
    <source>
        <dbReference type="Proteomes" id="UP000443090"/>
    </source>
</evidence>
<dbReference type="InterPro" id="IPR015421">
    <property type="entry name" value="PyrdxlP-dep_Trfase_major"/>
</dbReference>
<evidence type="ECO:0000256" key="2">
    <source>
        <dbReference type="ARBA" id="ARBA00008954"/>
    </source>
</evidence>
<dbReference type="GO" id="GO:0008483">
    <property type="term" value="F:transaminase activity"/>
    <property type="evidence" value="ECO:0007669"/>
    <property type="project" value="UniProtKB-KW"/>
</dbReference>
<dbReference type="SUPFAM" id="SSF53383">
    <property type="entry name" value="PLP-dependent transferases"/>
    <property type="match status" value="1"/>
</dbReference>
<dbReference type="Pfam" id="PF00202">
    <property type="entry name" value="Aminotran_3"/>
    <property type="match status" value="1"/>
</dbReference>
<dbReference type="InterPro" id="IPR005814">
    <property type="entry name" value="Aminotrans_3"/>
</dbReference>
<dbReference type="Gene3D" id="3.40.640.10">
    <property type="entry name" value="Type I PLP-dependent aspartate aminotransferase-like (Major domain)"/>
    <property type="match status" value="1"/>
</dbReference>
<keyword evidence="6" id="KW-0808">Transferase</keyword>
<dbReference type="FunFam" id="3.40.640.10:FF:000004">
    <property type="entry name" value="Acetylornithine aminotransferase"/>
    <property type="match status" value="1"/>
</dbReference>
<evidence type="ECO:0000256" key="3">
    <source>
        <dbReference type="ARBA" id="ARBA00022898"/>
    </source>
</evidence>
<evidence type="ECO:0000256" key="5">
    <source>
        <dbReference type="SAM" id="MobiDB-lite"/>
    </source>
</evidence>
<evidence type="ECO:0000256" key="4">
    <source>
        <dbReference type="RuleBase" id="RU003560"/>
    </source>
</evidence>
<dbReference type="InterPro" id="IPR015424">
    <property type="entry name" value="PyrdxlP-dep_Trfase"/>
</dbReference>
<feature type="region of interest" description="Disordered" evidence="5">
    <location>
        <begin position="1"/>
        <end position="25"/>
    </location>
</feature>
<dbReference type="NCBIfam" id="NF005685">
    <property type="entry name" value="PRK07483.1"/>
    <property type="match status" value="1"/>
</dbReference>
<dbReference type="Gene3D" id="3.90.1150.10">
    <property type="entry name" value="Aspartate Aminotransferase, domain 1"/>
    <property type="match status" value="1"/>
</dbReference>
<evidence type="ECO:0000313" key="6">
    <source>
        <dbReference type="EMBL" id="TVY48403.1"/>
    </source>
</evidence>
<dbReference type="PANTHER" id="PTHR43094:SF1">
    <property type="entry name" value="AMINOTRANSFERASE CLASS-III"/>
    <property type="match status" value="1"/>
</dbReference>
<sequence length="477" mass="51397">MTPPLETSSPRASVNETQKSQTSSVFHRSMDEDFLKIISADGIYLNLENGQRILDATGGPAVACLGHNNPSVKAAMVAQINSTAYCHSMFFTTEATEQLCDKLIRGTGGQMSKAFIASSGSEAIEAAIKMARQYFVELEGPNTKRQDFISRKPGFHGTTIGALSLGGHPLRRKLFEPLLGKYVSHVSPCYEYRGLEDGESQDGYVKRLAQELDDEFRRLGPGTVCAFAAETVVGSALGCVSPLPGYFAAMKRVCDKHGALLILDEVMCGMGRCGYLHAWQSPDVNVVPDIQTIGKGLGGGYAPISAMLIGKKIVDVVSSGSGAFNHGHTYQAHPVACAAALAVQNVIEDEGLVGRVRALGAILGAGLKSQLSKRWYVGDVRGVGLFWAIEFVKNKQTREPFNVSQQIGFRIHKVGISVPYSILLYPGGGYADGSTSDHILVAPPYTCSVNDIQYIVTTVGRVLDDFFNRSDSPKEFE</sequence>
<keyword evidence="3 4" id="KW-0663">Pyridoxal phosphate</keyword>
<dbReference type="InterPro" id="IPR015422">
    <property type="entry name" value="PyrdxlP-dep_Trfase_small"/>
</dbReference>
<dbReference type="Proteomes" id="UP000443090">
    <property type="component" value="Unassembled WGS sequence"/>
</dbReference>
<organism evidence="6 7">
    <name type="scientific">Lachnellula occidentalis</name>
    <dbReference type="NCBI Taxonomy" id="215460"/>
    <lineage>
        <taxon>Eukaryota</taxon>
        <taxon>Fungi</taxon>
        <taxon>Dikarya</taxon>
        <taxon>Ascomycota</taxon>
        <taxon>Pezizomycotina</taxon>
        <taxon>Leotiomycetes</taxon>
        <taxon>Helotiales</taxon>
        <taxon>Lachnaceae</taxon>
        <taxon>Lachnellula</taxon>
    </lineage>
</organism>
<keyword evidence="7" id="KW-1185">Reference proteome</keyword>
<dbReference type="EMBL" id="QGMI01000048">
    <property type="protein sequence ID" value="TVY48403.1"/>
    <property type="molecule type" value="Genomic_DNA"/>
</dbReference>
<dbReference type="AlphaFoldDB" id="A0A8H8S7T6"/>
<gene>
    <name evidence="6" type="ORF">LOCC1_G001552</name>
</gene>
<reference evidence="6 7" key="1">
    <citation type="submission" date="2018-05" db="EMBL/GenBank/DDBJ databases">
        <title>Genome sequencing and assembly of the regulated plant pathogen Lachnellula willkommii and related sister species for the development of diagnostic species identification markers.</title>
        <authorList>
            <person name="Giroux E."/>
            <person name="Bilodeau G."/>
        </authorList>
    </citation>
    <scope>NUCLEOTIDE SEQUENCE [LARGE SCALE GENOMIC DNA]</scope>
    <source>
        <strain evidence="6 7">CBS 160.35</strain>
    </source>
</reference>
<accession>A0A8H8S7T6</accession>
<dbReference type="GO" id="GO:0030170">
    <property type="term" value="F:pyridoxal phosphate binding"/>
    <property type="evidence" value="ECO:0007669"/>
    <property type="project" value="InterPro"/>
</dbReference>
<comment type="caution">
    <text evidence="6">The sequence shown here is derived from an EMBL/GenBank/DDBJ whole genome shotgun (WGS) entry which is preliminary data.</text>
</comment>
<evidence type="ECO:0000256" key="1">
    <source>
        <dbReference type="ARBA" id="ARBA00001933"/>
    </source>
</evidence>